<protein>
    <recommendedName>
        <fullName evidence="2">DUF2442 domain-containing protein</fullName>
    </recommendedName>
</protein>
<comment type="caution">
    <text evidence="1">The sequence shown here is derived from an EMBL/GenBank/DDBJ whole genome shotgun (WGS) entry which is preliminary data.</text>
</comment>
<reference evidence="1" key="1">
    <citation type="submission" date="2019-03" db="EMBL/GenBank/DDBJ databases">
        <title>Single cell metagenomics reveals metabolic interactions within the superorganism composed of flagellate Streblomastix strix and complex community of Bacteroidetes bacteria on its surface.</title>
        <authorList>
            <person name="Treitli S.C."/>
            <person name="Kolisko M."/>
            <person name="Husnik F."/>
            <person name="Keeling P."/>
            <person name="Hampl V."/>
        </authorList>
    </citation>
    <scope>NUCLEOTIDE SEQUENCE</scope>
    <source>
        <strain evidence="1">STM</strain>
    </source>
</reference>
<dbReference type="Pfam" id="PF10387">
    <property type="entry name" value="DUF2442"/>
    <property type="match status" value="1"/>
</dbReference>
<dbReference type="InterPro" id="IPR018841">
    <property type="entry name" value="DUF2442"/>
</dbReference>
<gene>
    <name evidence="1" type="ORF">EZS27_026895</name>
</gene>
<name>A0A5J4QSZ3_9ZZZZ</name>
<dbReference type="SUPFAM" id="SSF143880">
    <property type="entry name" value="NE0471 N-terminal domain-like"/>
    <property type="match status" value="1"/>
</dbReference>
<dbReference type="EMBL" id="SNRY01002746">
    <property type="protein sequence ID" value="KAA6323693.1"/>
    <property type="molecule type" value="Genomic_DNA"/>
</dbReference>
<organism evidence="1">
    <name type="scientific">termite gut metagenome</name>
    <dbReference type="NCBI Taxonomy" id="433724"/>
    <lineage>
        <taxon>unclassified sequences</taxon>
        <taxon>metagenomes</taxon>
        <taxon>organismal metagenomes</taxon>
    </lineage>
</organism>
<sequence length="86" mass="10228">MEELSLIRVIDVEYIKDYTMRLEFSDGTKKLIDFFPLLKGQLFEPLKDKDKFIQFALTSWTIEWYNGADIAPEFLYNRQDTVLKPS</sequence>
<evidence type="ECO:0000313" key="1">
    <source>
        <dbReference type="EMBL" id="KAA6323693.1"/>
    </source>
</evidence>
<proteinExistence type="predicted"/>
<accession>A0A5J4QSZ3</accession>
<dbReference type="InterPro" id="IPR036782">
    <property type="entry name" value="NE0471-like_N"/>
</dbReference>
<dbReference type="Gene3D" id="3.30.2020.10">
    <property type="entry name" value="NE0471-like N-terminal domain"/>
    <property type="match status" value="1"/>
</dbReference>
<dbReference type="AlphaFoldDB" id="A0A5J4QSZ3"/>
<evidence type="ECO:0008006" key="2">
    <source>
        <dbReference type="Google" id="ProtNLM"/>
    </source>
</evidence>